<evidence type="ECO:0000259" key="1">
    <source>
        <dbReference type="Pfam" id="PF01738"/>
    </source>
</evidence>
<evidence type="ECO:0000313" key="6">
    <source>
        <dbReference type="Proteomes" id="UP000663832"/>
    </source>
</evidence>
<dbReference type="PANTHER" id="PTHR17630:SF44">
    <property type="entry name" value="PROTEIN AIM2"/>
    <property type="match status" value="1"/>
</dbReference>
<dbReference type="Pfam" id="PF01738">
    <property type="entry name" value="DLH"/>
    <property type="match status" value="1"/>
</dbReference>
<name>A0A814RZA0_9BILA</name>
<comment type="caution">
    <text evidence="2">The sequence shown here is derived from an EMBL/GenBank/DDBJ whole genome shotgun (WGS) entry which is preliminary data.</text>
</comment>
<keyword evidence="6" id="KW-1185">Reference proteome</keyword>
<dbReference type="EMBL" id="CAJNOM010003227">
    <property type="protein sequence ID" value="CAF1643185.1"/>
    <property type="molecule type" value="Genomic_DNA"/>
</dbReference>
<dbReference type="GO" id="GO:0016787">
    <property type="term" value="F:hydrolase activity"/>
    <property type="evidence" value="ECO:0007669"/>
    <property type="project" value="InterPro"/>
</dbReference>
<gene>
    <name evidence="2" type="ORF">BJG266_LOCUS23531</name>
    <name evidence="3" type="ORF">IZO911_LOCUS40995</name>
    <name evidence="5" type="ORF">KXQ929_LOCUS8720</name>
    <name evidence="4" type="ORF">QVE165_LOCUS59836</name>
</gene>
<dbReference type="EMBL" id="CAJOBB010000384">
    <property type="protein sequence ID" value="CAF3667156.1"/>
    <property type="molecule type" value="Genomic_DNA"/>
</dbReference>
<feature type="domain" description="Dienelactone hydrolase" evidence="1">
    <location>
        <begin position="35"/>
        <end position="236"/>
    </location>
</feature>
<dbReference type="PANTHER" id="PTHR17630">
    <property type="entry name" value="DIENELACTONE HYDROLASE"/>
    <property type="match status" value="1"/>
</dbReference>
<proteinExistence type="predicted"/>
<dbReference type="EMBL" id="CAJNOE010001478">
    <property type="protein sequence ID" value="CAF1426707.1"/>
    <property type="molecule type" value="Genomic_DNA"/>
</dbReference>
<evidence type="ECO:0000313" key="5">
    <source>
        <dbReference type="EMBL" id="CAF3667156.1"/>
    </source>
</evidence>
<dbReference type="Proteomes" id="UP000663868">
    <property type="component" value="Unassembled WGS sequence"/>
</dbReference>
<evidence type="ECO:0000313" key="3">
    <source>
        <dbReference type="EMBL" id="CAF1426707.1"/>
    </source>
</evidence>
<dbReference type="Proteomes" id="UP000663877">
    <property type="component" value="Unassembled WGS sequence"/>
</dbReference>
<dbReference type="Proteomes" id="UP000663860">
    <property type="component" value="Unassembled WGS sequence"/>
</dbReference>
<dbReference type="Gene3D" id="3.40.50.1820">
    <property type="entry name" value="alpha/beta hydrolase"/>
    <property type="match status" value="1"/>
</dbReference>
<dbReference type="SUPFAM" id="SSF53474">
    <property type="entry name" value="alpha/beta-Hydrolases"/>
    <property type="match status" value="1"/>
</dbReference>
<dbReference type="OrthoDB" id="17560at2759"/>
<dbReference type="AlphaFoldDB" id="A0A814RZA0"/>
<dbReference type="InterPro" id="IPR029058">
    <property type="entry name" value="AB_hydrolase_fold"/>
</dbReference>
<reference evidence="2" key="1">
    <citation type="submission" date="2021-02" db="EMBL/GenBank/DDBJ databases">
        <authorList>
            <person name="Nowell W R."/>
        </authorList>
    </citation>
    <scope>NUCLEOTIDE SEQUENCE</scope>
</reference>
<evidence type="ECO:0000313" key="7">
    <source>
        <dbReference type="Proteomes" id="UP000663877"/>
    </source>
</evidence>
<dbReference type="EMBL" id="CAJNOI010000158">
    <property type="protein sequence ID" value="CAF1140764.1"/>
    <property type="molecule type" value="Genomic_DNA"/>
</dbReference>
<accession>A0A814RZA0</accession>
<protein>
    <recommendedName>
        <fullName evidence="1">Dienelactone hydrolase domain-containing protein</fullName>
    </recommendedName>
</protein>
<dbReference type="Proteomes" id="UP000663832">
    <property type="component" value="Unassembled WGS sequence"/>
</dbReference>
<sequence length="238" mass="26270">MASPCCIEPGAKQTHVSEGQEVEIANLNTYKTGQGKSAIVIFTDIFGYAFANVRKVADCFANETGTTVLIPDLFNGDSIDDNIPNFRALLPDWIKKHSPAEACPVAGKFISTIKGHYESIQVIGFCYGAKIAVYLITHEELTSTIKAAIVAHPAFLTKEEATQIKRPTLFLCAETDHTFSPELEEYYKKELTTTGFGTFIKYPGTVHGFVTRPDGSQQSNEQSEKAKQDAIEYFKKNI</sequence>
<organism evidence="2 7">
    <name type="scientific">Adineta steineri</name>
    <dbReference type="NCBI Taxonomy" id="433720"/>
    <lineage>
        <taxon>Eukaryota</taxon>
        <taxon>Metazoa</taxon>
        <taxon>Spiralia</taxon>
        <taxon>Gnathifera</taxon>
        <taxon>Rotifera</taxon>
        <taxon>Eurotatoria</taxon>
        <taxon>Bdelloidea</taxon>
        <taxon>Adinetida</taxon>
        <taxon>Adinetidae</taxon>
        <taxon>Adineta</taxon>
    </lineage>
</organism>
<dbReference type="InterPro" id="IPR002925">
    <property type="entry name" value="Dienelactn_hydro"/>
</dbReference>
<evidence type="ECO:0000313" key="4">
    <source>
        <dbReference type="EMBL" id="CAF1643185.1"/>
    </source>
</evidence>
<evidence type="ECO:0000313" key="2">
    <source>
        <dbReference type="EMBL" id="CAF1140764.1"/>
    </source>
</evidence>